<proteinExistence type="inferred from homology"/>
<dbReference type="Pfam" id="PF06094">
    <property type="entry name" value="GGACT"/>
    <property type="match status" value="1"/>
</dbReference>
<dbReference type="InterPro" id="IPR045038">
    <property type="entry name" value="AIG2-like"/>
</dbReference>
<dbReference type="GO" id="GO:0016740">
    <property type="term" value="F:transferase activity"/>
    <property type="evidence" value="ECO:0007669"/>
    <property type="project" value="UniProtKB-KW"/>
</dbReference>
<protein>
    <recommendedName>
        <fullName evidence="3">Putative gamma-glutamylcyclotransferase</fullName>
    </recommendedName>
</protein>
<evidence type="ECO:0000259" key="4">
    <source>
        <dbReference type="Pfam" id="PF06094"/>
    </source>
</evidence>
<reference evidence="5 6" key="1">
    <citation type="submission" date="2020-07" db="EMBL/GenBank/DDBJ databases">
        <title>Telomere length de novo assembly of all 7 chromosomes of the fungus, Metarhizium brunneum, using a novel assembly pipeline.</title>
        <authorList>
            <person name="Saud z."/>
            <person name="Kortsinoglou A."/>
            <person name="Kouvelis V.N."/>
            <person name="Butt T.M."/>
        </authorList>
    </citation>
    <scope>NUCLEOTIDE SEQUENCE [LARGE SCALE GENOMIC DNA]</scope>
    <source>
        <strain evidence="5 6">4556</strain>
    </source>
</reference>
<evidence type="ECO:0000256" key="1">
    <source>
        <dbReference type="ARBA" id="ARBA00008861"/>
    </source>
</evidence>
<keyword evidence="6" id="KW-1185">Reference proteome</keyword>
<evidence type="ECO:0000256" key="3">
    <source>
        <dbReference type="ARBA" id="ARBA00030602"/>
    </source>
</evidence>
<dbReference type="InterPro" id="IPR036568">
    <property type="entry name" value="GGCT-like_sf"/>
</dbReference>
<organism evidence="5 6">
    <name type="scientific">Metarhizium brunneum</name>
    <dbReference type="NCBI Taxonomy" id="500148"/>
    <lineage>
        <taxon>Eukaryota</taxon>
        <taxon>Fungi</taxon>
        <taxon>Dikarya</taxon>
        <taxon>Ascomycota</taxon>
        <taxon>Pezizomycotina</taxon>
        <taxon>Sordariomycetes</taxon>
        <taxon>Hypocreomycetidae</taxon>
        <taxon>Hypocreales</taxon>
        <taxon>Clavicipitaceae</taxon>
        <taxon>Metarhizium</taxon>
    </lineage>
</organism>
<dbReference type="SUPFAM" id="SSF110857">
    <property type="entry name" value="Gamma-glutamyl cyclotransferase-like"/>
    <property type="match status" value="1"/>
</dbReference>
<sequence>MSGEGTAFVYGTLMAPEIFFSVCYGDHNPSAAIRGLHTFTPAILEDYCRHRVQYADYPAAVPEAGHKIRGIYVTGLTDANMEKLDYFEGSEYERRIVKVQVLVKDGGEEVLGPEKSASVYVFLKPDELERGEWDFEEFRREKMKLWTRGDWAFGTFVCNRGDDIANDLDKEDDDKAAVNGVA</sequence>
<dbReference type="PANTHER" id="PTHR31544:SF2">
    <property type="entry name" value="AIG2-LIKE PROTEIN D"/>
    <property type="match status" value="1"/>
</dbReference>
<accession>A0A7D5UY08</accession>
<dbReference type="GeneID" id="26244619"/>
<dbReference type="EMBL" id="CP058934">
    <property type="protein sequence ID" value="QLI69695.1"/>
    <property type="molecule type" value="Genomic_DNA"/>
</dbReference>
<dbReference type="PANTHER" id="PTHR31544">
    <property type="entry name" value="AIG2-LIKE PROTEIN D"/>
    <property type="match status" value="1"/>
</dbReference>
<dbReference type="AlphaFoldDB" id="A0A7D5UY08"/>
<dbReference type="Gene3D" id="3.10.490.10">
    <property type="entry name" value="Gamma-glutamyl cyclotransferase-like"/>
    <property type="match status" value="1"/>
</dbReference>
<dbReference type="CDD" id="cd06661">
    <property type="entry name" value="GGCT_like"/>
    <property type="match status" value="1"/>
</dbReference>
<evidence type="ECO:0000313" key="5">
    <source>
        <dbReference type="EMBL" id="QLI69695.1"/>
    </source>
</evidence>
<feature type="domain" description="Gamma-glutamylcyclotransferase AIG2-like" evidence="4">
    <location>
        <begin position="8"/>
        <end position="134"/>
    </location>
</feature>
<dbReference type="InterPro" id="IPR013024">
    <property type="entry name" value="GGCT-like"/>
</dbReference>
<evidence type="ECO:0000256" key="2">
    <source>
        <dbReference type="ARBA" id="ARBA00022679"/>
    </source>
</evidence>
<evidence type="ECO:0000313" key="6">
    <source>
        <dbReference type="Proteomes" id="UP000510686"/>
    </source>
</evidence>
<dbReference type="RefSeq" id="XP_014542670.2">
    <property type="nucleotide sequence ID" value="XM_014687184.2"/>
</dbReference>
<name>A0A7D5UY08_9HYPO</name>
<dbReference type="InterPro" id="IPR009288">
    <property type="entry name" value="AIG2-like_dom"/>
</dbReference>
<dbReference type="OrthoDB" id="1044435at2759"/>
<comment type="similarity">
    <text evidence="1">Belongs to the gamma-glutamylcyclotransferase family.</text>
</comment>
<gene>
    <name evidence="5" type="primary">AIG2LD</name>
    <name evidence="5" type="ORF">G6M90_00g062040</name>
</gene>
<keyword evidence="2" id="KW-0808">Transferase</keyword>
<dbReference type="KEGG" id="mbrn:26244619"/>
<dbReference type="Proteomes" id="UP000510686">
    <property type="component" value="Chromosome 3"/>
</dbReference>